<reference evidence="10" key="1">
    <citation type="submission" date="2022-11" db="EMBL/GenBank/DDBJ databases">
        <title>Draft genome sequence of Hoeflea poritis E7-10 and Hoeflea prorocentri PM5-8, separated from scleractinian coral Porites lutea and marine dinoflagellate.</title>
        <authorList>
            <person name="Zhang G."/>
            <person name="Wei Q."/>
            <person name="Cai L."/>
        </authorList>
    </citation>
    <scope>NUCLEOTIDE SEQUENCE</scope>
    <source>
        <strain evidence="10">PM5-8</strain>
    </source>
</reference>
<comment type="caution">
    <text evidence="10">The sequence shown here is derived from an EMBL/GenBank/DDBJ whole genome shotgun (WGS) entry which is preliminary data.</text>
</comment>
<dbReference type="GO" id="GO:0000976">
    <property type="term" value="F:transcription cis-regulatory region binding"/>
    <property type="evidence" value="ECO:0007669"/>
    <property type="project" value="TreeGrafter"/>
</dbReference>
<dbReference type="FunFam" id="3.40.50.2300:FF:000001">
    <property type="entry name" value="DNA-binding response regulator PhoB"/>
    <property type="match status" value="1"/>
</dbReference>
<dbReference type="GO" id="GO:0032993">
    <property type="term" value="C:protein-DNA complex"/>
    <property type="evidence" value="ECO:0007669"/>
    <property type="project" value="TreeGrafter"/>
</dbReference>
<dbReference type="InterPro" id="IPR001867">
    <property type="entry name" value="OmpR/PhoB-type_DNA-bd"/>
</dbReference>
<dbReference type="EMBL" id="JAPJZI010000001">
    <property type="protein sequence ID" value="MDA5399739.1"/>
    <property type="molecule type" value="Genomic_DNA"/>
</dbReference>
<dbReference type="Gene3D" id="3.40.50.2300">
    <property type="match status" value="1"/>
</dbReference>
<dbReference type="SMART" id="SM00862">
    <property type="entry name" value="Trans_reg_C"/>
    <property type="match status" value="1"/>
</dbReference>
<evidence type="ECO:0000256" key="7">
    <source>
        <dbReference type="PROSITE-ProRule" id="PRU01091"/>
    </source>
</evidence>
<evidence type="ECO:0000259" key="8">
    <source>
        <dbReference type="PROSITE" id="PS50110"/>
    </source>
</evidence>
<dbReference type="PROSITE" id="PS51755">
    <property type="entry name" value="OMPR_PHOB"/>
    <property type="match status" value="1"/>
</dbReference>
<feature type="DNA-binding region" description="OmpR/PhoB-type" evidence="7">
    <location>
        <begin position="137"/>
        <end position="236"/>
    </location>
</feature>
<evidence type="ECO:0000313" key="10">
    <source>
        <dbReference type="EMBL" id="MDA5399739.1"/>
    </source>
</evidence>
<organism evidence="10 11">
    <name type="scientific">Hoeflea prorocentri</name>
    <dbReference type="NCBI Taxonomy" id="1922333"/>
    <lineage>
        <taxon>Bacteria</taxon>
        <taxon>Pseudomonadati</taxon>
        <taxon>Pseudomonadota</taxon>
        <taxon>Alphaproteobacteria</taxon>
        <taxon>Hyphomicrobiales</taxon>
        <taxon>Rhizobiaceae</taxon>
        <taxon>Hoeflea</taxon>
    </lineage>
</organism>
<dbReference type="PANTHER" id="PTHR48111">
    <property type="entry name" value="REGULATOR OF RPOS"/>
    <property type="match status" value="1"/>
</dbReference>
<dbReference type="PANTHER" id="PTHR48111:SF4">
    <property type="entry name" value="DNA-BINDING DUAL TRANSCRIPTIONAL REGULATOR OMPR"/>
    <property type="match status" value="1"/>
</dbReference>
<dbReference type="InterPro" id="IPR001789">
    <property type="entry name" value="Sig_transdc_resp-reg_receiver"/>
</dbReference>
<evidence type="ECO:0000259" key="9">
    <source>
        <dbReference type="PROSITE" id="PS51755"/>
    </source>
</evidence>
<dbReference type="SUPFAM" id="SSF46894">
    <property type="entry name" value="C-terminal effector domain of the bipartite response regulators"/>
    <property type="match status" value="1"/>
</dbReference>
<dbReference type="GO" id="GO:0006355">
    <property type="term" value="P:regulation of DNA-templated transcription"/>
    <property type="evidence" value="ECO:0007669"/>
    <property type="project" value="InterPro"/>
</dbReference>
<evidence type="ECO:0000313" key="11">
    <source>
        <dbReference type="Proteomes" id="UP001151234"/>
    </source>
</evidence>
<feature type="domain" description="OmpR/PhoB-type" evidence="9">
    <location>
        <begin position="137"/>
        <end position="236"/>
    </location>
</feature>
<keyword evidence="1 6" id="KW-0597">Phosphoprotein</keyword>
<dbReference type="GO" id="GO:0005829">
    <property type="term" value="C:cytosol"/>
    <property type="evidence" value="ECO:0007669"/>
    <property type="project" value="TreeGrafter"/>
</dbReference>
<protein>
    <submittedName>
        <fullName evidence="10">Response regulator</fullName>
    </submittedName>
</protein>
<dbReference type="Pfam" id="PF00072">
    <property type="entry name" value="Response_reg"/>
    <property type="match status" value="1"/>
</dbReference>
<keyword evidence="11" id="KW-1185">Reference proteome</keyword>
<dbReference type="Pfam" id="PF00486">
    <property type="entry name" value="Trans_reg_C"/>
    <property type="match status" value="1"/>
</dbReference>
<keyword evidence="5" id="KW-0804">Transcription</keyword>
<keyword evidence="4 7" id="KW-0238">DNA-binding</keyword>
<feature type="modified residue" description="4-aspartylphosphate" evidence="6">
    <location>
        <position position="56"/>
    </location>
</feature>
<feature type="domain" description="Response regulatory" evidence="8">
    <location>
        <begin position="7"/>
        <end position="120"/>
    </location>
</feature>
<dbReference type="InterPro" id="IPR011006">
    <property type="entry name" value="CheY-like_superfamily"/>
</dbReference>
<dbReference type="InterPro" id="IPR036388">
    <property type="entry name" value="WH-like_DNA-bd_sf"/>
</dbReference>
<dbReference type="AlphaFoldDB" id="A0A9X3UJS2"/>
<dbReference type="InterPro" id="IPR016032">
    <property type="entry name" value="Sig_transdc_resp-reg_C-effctor"/>
</dbReference>
<evidence type="ECO:0000256" key="1">
    <source>
        <dbReference type="ARBA" id="ARBA00022553"/>
    </source>
</evidence>
<dbReference type="Proteomes" id="UP001151234">
    <property type="component" value="Unassembled WGS sequence"/>
</dbReference>
<dbReference type="CDD" id="cd00383">
    <property type="entry name" value="trans_reg_C"/>
    <property type="match status" value="1"/>
</dbReference>
<dbReference type="SMART" id="SM00448">
    <property type="entry name" value="REC"/>
    <property type="match status" value="1"/>
</dbReference>
<evidence type="ECO:0000256" key="2">
    <source>
        <dbReference type="ARBA" id="ARBA00023012"/>
    </source>
</evidence>
<evidence type="ECO:0000256" key="5">
    <source>
        <dbReference type="ARBA" id="ARBA00023163"/>
    </source>
</evidence>
<dbReference type="PROSITE" id="PS50110">
    <property type="entry name" value="RESPONSE_REGULATORY"/>
    <property type="match status" value="1"/>
</dbReference>
<name>A0A9X3UJS2_9HYPH</name>
<dbReference type="GO" id="GO:0000156">
    <property type="term" value="F:phosphorelay response regulator activity"/>
    <property type="evidence" value="ECO:0007669"/>
    <property type="project" value="TreeGrafter"/>
</dbReference>
<proteinExistence type="predicted"/>
<accession>A0A9X3UJS2</accession>
<sequence length="236" mass="26539">MNAAQSHILVCDDETHLREMVGEYLIERGYRVTEAPDASYLHEAMEDDAADLIVLDINMPGQDGLSALRTLRTSSTVPVIMLTASAEVVDRVVGLEMGADDYVGKPVDLRELEARIKATLRRHATIEEETKRKELVSGTVPFGVCRLDLDAAKLYGSNGNEIAITAMEFSLLRVFASNRGRILNRDQLLEQAHDRGWEPFDRSIDLRISRIRKKVEKNPKKPECIRTVRGIGYIFD</sequence>
<dbReference type="SUPFAM" id="SSF52172">
    <property type="entry name" value="CheY-like"/>
    <property type="match status" value="1"/>
</dbReference>
<evidence type="ECO:0000256" key="4">
    <source>
        <dbReference type="ARBA" id="ARBA00023125"/>
    </source>
</evidence>
<dbReference type="Gene3D" id="1.10.10.10">
    <property type="entry name" value="Winged helix-like DNA-binding domain superfamily/Winged helix DNA-binding domain"/>
    <property type="match status" value="1"/>
</dbReference>
<dbReference type="InterPro" id="IPR039420">
    <property type="entry name" value="WalR-like"/>
</dbReference>
<evidence type="ECO:0000256" key="3">
    <source>
        <dbReference type="ARBA" id="ARBA00023015"/>
    </source>
</evidence>
<keyword evidence="2" id="KW-0902">Two-component regulatory system</keyword>
<dbReference type="Gene3D" id="6.10.250.690">
    <property type="match status" value="1"/>
</dbReference>
<keyword evidence="3" id="KW-0805">Transcription regulation</keyword>
<gene>
    <name evidence="10" type="ORF">OQ273_14245</name>
</gene>
<dbReference type="RefSeq" id="WP_267991159.1">
    <property type="nucleotide sequence ID" value="NZ_JAPJZI010000001.1"/>
</dbReference>
<evidence type="ECO:0000256" key="6">
    <source>
        <dbReference type="PROSITE-ProRule" id="PRU00169"/>
    </source>
</evidence>